<dbReference type="InterPro" id="IPR051120">
    <property type="entry name" value="ABC_AA/LPS_Transport"/>
</dbReference>
<dbReference type="EMBL" id="RBZV01000001">
    <property type="protein sequence ID" value="RKP52199.1"/>
    <property type="molecule type" value="Genomic_DNA"/>
</dbReference>
<keyword evidence="2" id="KW-1003">Cell membrane</keyword>
<dbReference type="InterPro" id="IPR032823">
    <property type="entry name" value="BCA_ABC_TP_C"/>
</dbReference>
<sequence length="249" mass="26751">MSAALVLTGIEQRFGKTRVLDDVSLSIEAGERHALIGPNGAGKSTLFQVIGGVLRPHAGRVELNGRDVTGHAPHELGRLGLARSFQTTNLFPRLSVIENLRCAVLCGGNGPARWRRWWRHSSEVQKRSRDVLEALGLEHVEDALAGALSYGEQRALDLGIALASGAHTLLVDEPTAGMNREEAARAIGLLRKVSEGKTLVMIEHDMEAVFGLADRVSVLVQGRIIATGTPQAIRQHAAVRAAYLGEARA</sequence>
<dbReference type="Gene3D" id="3.40.50.300">
    <property type="entry name" value="P-loop containing nucleotide triphosphate hydrolases"/>
    <property type="match status" value="1"/>
</dbReference>
<dbReference type="Pfam" id="PF12399">
    <property type="entry name" value="BCA_ABC_TP_C"/>
    <property type="match status" value="1"/>
</dbReference>
<dbReference type="InterPro" id="IPR003593">
    <property type="entry name" value="AAA+_ATPase"/>
</dbReference>
<evidence type="ECO:0000256" key="5">
    <source>
        <dbReference type="ARBA" id="ARBA00022840"/>
    </source>
</evidence>
<gene>
    <name evidence="7" type="ORF">D7S89_01255</name>
</gene>
<dbReference type="OrthoDB" id="9781337at2"/>
<dbReference type="Pfam" id="PF00005">
    <property type="entry name" value="ABC_tran"/>
    <property type="match status" value="1"/>
</dbReference>
<dbReference type="InterPro" id="IPR017871">
    <property type="entry name" value="ABC_transporter-like_CS"/>
</dbReference>
<name>A0A494XVV2_9BURK</name>
<evidence type="ECO:0000256" key="4">
    <source>
        <dbReference type="ARBA" id="ARBA00022741"/>
    </source>
</evidence>
<evidence type="ECO:0000259" key="6">
    <source>
        <dbReference type="PROSITE" id="PS50893"/>
    </source>
</evidence>
<protein>
    <submittedName>
        <fullName evidence="7">ABC transporter ATP-binding protein</fullName>
    </submittedName>
</protein>
<dbReference type="GO" id="GO:0005886">
    <property type="term" value="C:plasma membrane"/>
    <property type="evidence" value="ECO:0007669"/>
    <property type="project" value="TreeGrafter"/>
</dbReference>
<evidence type="ECO:0000313" key="8">
    <source>
        <dbReference type="Proteomes" id="UP000280434"/>
    </source>
</evidence>
<evidence type="ECO:0000313" key="7">
    <source>
        <dbReference type="EMBL" id="RKP52199.1"/>
    </source>
</evidence>
<dbReference type="SUPFAM" id="SSF52540">
    <property type="entry name" value="P-loop containing nucleoside triphosphate hydrolases"/>
    <property type="match status" value="1"/>
</dbReference>
<dbReference type="GO" id="GO:0005524">
    <property type="term" value="F:ATP binding"/>
    <property type="evidence" value="ECO:0007669"/>
    <property type="project" value="UniProtKB-KW"/>
</dbReference>
<dbReference type="GO" id="GO:0016887">
    <property type="term" value="F:ATP hydrolysis activity"/>
    <property type="evidence" value="ECO:0007669"/>
    <property type="project" value="InterPro"/>
</dbReference>
<keyword evidence="4" id="KW-0547">Nucleotide-binding</keyword>
<proteinExistence type="predicted"/>
<keyword evidence="8" id="KW-1185">Reference proteome</keyword>
<dbReference type="PANTHER" id="PTHR45772:SF3">
    <property type="entry name" value="ABC TRANSPORTER ATP-BINDING PROTEIN"/>
    <property type="match status" value="1"/>
</dbReference>
<evidence type="ECO:0000256" key="1">
    <source>
        <dbReference type="ARBA" id="ARBA00022448"/>
    </source>
</evidence>
<keyword evidence="3" id="KW-0472">Membrane</keyword>
<organism evidence="7 8">
    <name type="scientific">Trinickia fusca</name>
    <dbReference type="NCBI Taxonomy" id="2419777"/>
    <lineage>
        <taxon>Bacteria</taxon>
        <taxon>Pseudomonadati</taxon>
        <taxon>Pseudomonadota</taxon>
        <taxon>Betaproteobacteria</taxon>
        <taxon>Burkholderiales</taxon>
        <taxon>Burkholderiaceae</taxon>
        <taxon>Trinickia</taxon>
    </lineage>
</organism>
<evidence type="ECO:0000256" key="3">
    <source>
        <dbReference type="ARBA" id="ARBA00022519"/>
    </source>
</evidence>
<dbReference type="PANTHER" id="PTHR45772">
    <property type="entry name" value="CONSERVED COMPONENT OF ABC TRANSPORTER FOR NATURAL AMINO ACIDS-RELATED"/>
    <property type="match status" value="1"/>
</dbReference>
<dbReference type="PROSITE" id="PS50893">
    <property type="entry name" value="ABC_TRANSPORTER_2"/>
    <property type="match status" value="1"/>
</dbReference>
<dbReference type="CDD" id="cd03219">
    <property type="entry name" value="ABC_Mj1267_LivG_branched"/>
    <property type="match status" value="1"/>
</dbReference>
<dbReference type="PROSITE" id="PS00211">
    <property type="entry name" value="ABC_TRANSPORTER_1"/>
    <property type="match status" value="1"/>
</dbReference>
<evidence type="ECO:0000256" key="2">
    <source>
        <dbReference type="ARBA" id="ARBA00022475"/>
    </source>
</evidence>
<dbReference type="SMART" id="SM00382">
    <property type="entry name" value="AAA"/>
    <property type="match status" value="1"/>
</dbReference>
<keyword evidence="5 7" id="KW-0067">ATP-binding</keyword>
<comment type="caution">
    <text evidence="7">The sequence shown here is derived from an EMBL/GenBank/DDBJ whole genome shotgun (WGS) entry which is preliminary data.</text>
</comment>
<dbReference type="Proteomes" id="UP000280434">
    <property type="component" value="Unassembled WGS sequence"/>
</dbReference>
<keyword evidence="3" id="KW-0997">Cell inner membrane</keyword>
<dbReference type="RefSeq" id="WP_121274912.1">
    <property type="nucleotide sequence ID" value="NZ_RBZV01000001.1"/>
</dbReference>
<accession>A0A494XVV2</accession>
<dbReference type="InterPro" id="IPR027417">
    <property type="entry name" value="P-loop_NTPase"/>
</dbReference>
<keyword evidence="1" id="KW-0813">Transport</keyword>
<dbReference type="AlphaFoldDB" id="A0A494XVV2"/>
<reference evidence="7 8" key="1">
    <citation type="submission" date="2018-10" db="EMBL/GenBank/DDBJ databases">
        <title>Paraburkholderia sp. 7MK8-2, isolated from soil.</title>
        <authorList>
            <person name="Gao Z.-H."/>
            <person name="Qiu L.-H."/>
        </authorList>
    </citation>
    <scope>NUCLEOTIDE SEQUENCE [LARGE SCALE GENOMIC DNA]</scope>
    <source>
        <strain evidence="7 8">7MK8-2</strain>
    </source>
</reference>
<dbReference type="InterPro" id="IPR003439">
    <property type="entry name" value="ABC_transporter-like_ATP-bd"/>
</dbReference>
<feature type="domain" description="ABC transporter" evidence="6">
    <location>
        <begin position="5"/>
        <end position="246"/>
    </location>
</feature>